<feature type="domain" description="Myb/SANT-like" evidence="2">
    <location>
        <begin position="550"/>
        <end position="644"/>
    </location>
</feature>
<protein>
    <recommendedName>
        <fullName evidence="5">L10-interacting MYB domain-containing protein</fullName>
    </recommendedName>
</protein>
<feature type="domain" description="Myb/SANT-like" evidence="2">
    <location>
        <begin position="714"/>
        <end position="807"/>
    </location>
</feature>
<name>A0ABR0VT64_REHGL</name>
<evidence type="ECO:0008006" key="5">
    <source>
        <dbReference type="Google" id="ProtNLM"/>
    </source>
</evidence>
<dbReference type="PANTHER" id="PTHR46929:SF28">
    <property type="entry name" value="MYB_SANT-LIKE DNA-BINDING DOMAIN PROTEIN"/>
    <property type="match status" value="1"/>
</dbReference>
<proteinExistence type="predicted"/>
<evidence type="ECO:0000313" key="4">
    <source>
        <dbReference type="Proteomes" id="UP001318860"/>
    </source>
</evidence>
<feature type="domain" description="Myb/SANT-like" evidence="2">
    <location>
        <begin position="398"/>
        <end position="492"/>
    </location>
</feature>
<comment type="caution">
    <text evidence="3">The sequence shown here is derived from an EMBL/GenBank/DDBJ whole genome shotgun (WGS) entry which is preliminary data.</text>
</comment>
<accession>A0ABR0VT64</accession>
<feature type="domain" description="Transposase MuDR plant" evidence="1">
    <location>
        <begin position="94"/>
        <end position="157"/>
    </location>
</feature>
<organism evidence="3 4">
    <name type="scientific">Rehmannia glutinosa</name>
    <name type="common">Chinese foxglove</name>
    <dbReference type="NCBI Taxonomy" id="99300"/>
    <lineage>
        <taxon>Eukaryota</taxon>
        <taxon>Viridiplantae</taxon>
        <taxon>Streptophyta</taxon>
        <taxon>Embryophyta</taxon>
        <taxon>Tracheophyta</taxon>
        <taxon>Spermatophyta</taxon>
        <taxon>Magnoliopsida</taxon>
        <taxon>eudicotyledons</taxon>
        <taxon>Gunneridae</taxon>
        <taxon>Pentapetalae</taxon>
        <taxon>asterids</taxon>
        <taxon>lamiids</taxon>
        <taxon>Lamiales</taxon>
        <taxon>Orobanchaceae</taxon>
        <taxon>Rehmannieae</taxon>
        <taxon>Rehmannia</taxon>
    </lineage>
</organism>
<evidence type="ECO:0000259" key="2">
    <source>
        <dbReference type="Pfam" id="PF12776"/>
    </source>
</evidence>
<evidence type="ECO:0000259" key="1">
    <source>
        <dbReference type="Pfam" id="PF03108"/>
    </source>
</evidence>
<dbReference type="Pfam" id="PF12776">
    <property type="entry name" value="Myb_DNA-bind_3"/>
    <property type="match status" value="4"/>
</dbReference>
<dbReference type="InterPro" id="IPR004332">
    <property type="entry name" value="Transposase_MuDR"/>
</dbReference>
<feature type="domain" description="Myb/SANT-like" evidence="2">
    <location>
        <begin position="249"/>
        <end position="330"/>
    </location>
</feature>
<dbReference type="PANTHER" id="PTHR46929">
    <property type="entry name" value="EXPRESSED PROTEIN"/>
    <property type="match status" value="1"/>
</dbReference>
<sequence length="954" mass="110838">MESSSDNDVSLDFDFFAEGDELSDTNDFTSNDDTMVNVITHVIDNENDGLSSHYVENDIQSDPDILSSPDEFDNENTSFKFPEFHEESNMKSPKLRVGLVFGNVRIFRQALRQFAVDSGFELLFEKNEKDRVTAKCKRDCGWRIHASLLAKSTFFQIKSLKGEPHNCPRQFKNKSANSRFLANKYLQTFVDDPTMSLRTFKKLVKREVKVYSNRQQLYRAKRKALEKIQGYCIRPKDLPSVYAKSVVFILKPVKLGNRVGHTFNKQAWTDMLAVFNAKFGSQYDKDVLKGRYTNLWKLFNDIKNILCQNGFSWDETRQMVVADDYVWDAYIKIHPEARPYRTKSVLNFDDLCLIYGYTVADGRYSRSSHDVDVEDETQGVNFGDNNNSLAPSSSSRTEWTAEMDQYFMELMLKQQERGNKLDNTFTKQAWTDMLALFNAKFNSEYNKRVLRHRYKKLWKYYSDLMILVKQKGFRWDEKQEMVVADDDVWDAYIKAHPHARLYRAKVFPSYNNLVLIFGEMIGKESQSDCHQDIKSEATVGKSVSERSRTYWTPPMDRFLIELMLEQVRSGNRIGQSFITQAWNEMVESFNANFNSHHDREVLKNRYKHFRKQYNDVRILLQHGGFSWDEGREMVTAEDHVWDAYIKAHPDARSYRVKTVPCYHKLCVIYGQDKFDGSYSRLADSIDSAIGTSFMKIGYGKEEETHAGVDPVIDWTLPMERYLVELMLEQVHHGNKIDSAFGEQAWAHMTLSFKEKFGAQYEQHILENHYLSLMKQYIEISNILNEEGFLWDESSHRILADTDTWESYAKEHPEAISYKDEVIEQYGELCTIFGTTDGKLSCDLEMEFDQHPIDIKVDGYSGDFPVTLLEADKKVHGDFTNITSVVTELVNNKEAGNNYFAIESVIDALQAIPDIDDELLLDGCDLLEDERKAKTFLALDASLRRKWLLRKLGRS</sequence>
<gene>
    <name evidence="3" type="ORF">DH2020_029118</name>
</gene>
<dbReference type="Pfam" id="PF03108">
    <property type="entry name" value="DBD_Tnp_Mut"/>
    <property type="match status" value="1"/>
</dbReference>
<dbReference type="EMBL" id="JABTTQ020000892">
    <property type="protein sequence ID" value="KAK6137142.1"/>
    <property type="molecule type" value="Genomic_DNA"/>
</dbReference>
<reference evidence="3 4" key="1">
    <citation type="journal article" date="2021" name="Comput. Struct. Biotechnol. J.">
        <title>De novo genome assembly of the potent medicinal plant Rehmannia glutinosa using nanopore technology.</title>
        <authorList>
            <person name="Ma L."/>
            <person name="Dong C."/>
            <person name="Song C."/>
            <person name="Wang X."/>
            <person name="Zheng X."/>
            <person name="Niu Y."/>
            <person name="Chen S."/>
            <person name="Feng W."/>
        </authorList>
    </citation>
    <scope>NUCLEOTIDE SEQUENCE [LARGE SCALE GENOMIC DNA]</scope>
    <source>
        <strain evidence="3">DH-2019</strain>
    </source>
</reference>
<dbReference type="Proteomes" id="UP001318860">
    <property type="component" value="Unassembled WGS sequence"/>
</dbReference>
<evidence type="ECO:0000313" key="3">
    <source>
        <dbReference type="EMBL" id="KAK6137142.1"/>
    </source>
</evidence>
<keyword evidence="4" id="KW-1185">Reference proteome</keyword>
<dbReference type="InterPro" id="IPR024752">
    <property type="entry name" value="Myb/SANT-like_dom"/>
</dbReference>